<evidence type="ECO:0000256" key="8">
    <source>
        <dbReference type="ARBA" id="ARBA00047380"/>
    </source>
</evidence>
<protein>
    <submittedName>
        <fullName evidence="11">Asp-tRNA(Asn)/Glu-tRNA(Gln) amidotransferase GatCAB subunit B</fullName>
    </submittedName>
</protein>
<evidence type="ECO:0000256" key="1">
    <source>
        <dbReference type="ARBA" id="ARBA00005306"/>
    </source>
</evidence>
<evidence type="ECO:0000313" key="12">
    <source>
        <dbReference type="Proteomes" id="UP000229191"/>
    </source>
</evidence>
<organism evidence="11 12">
    <name type="scientific">Candidatus Shapirobacteria bacterium CG03_land_8_20_14_0_80_35_14</name>
    <dbReference type="NCBI Taxonomy" id="1974878"/>
    <lineage>
        <taxon>Bacteria</taxon>
        <taxon>Candidatus Shapironibacteriota</taxon>
    </lineage>
</organism>
<evidence type="ECO:0000256" key="6">
    <source>
        <dbReference type="ARBA" id="ARBA00022917"/>
    </source>
</evidence>
<comment type="catalytic activity">
    <reaction evidence="8">
        <text>L-aspartyl-tRNA(Asn) + L-glutamine + ATP + H2O = L-asparaginyl-tRNA(Asn) + L-glutamate + ADP + phosphate + 2 H(+)</text>
        <dbReference type="Rhea" id="RHEA:14513"/>
        <dbReference type="Rhea" id="RHEA-COMP:9674"/>
        <dbReference type="Rhea" id="RHEA-COMP:9677"/>
        <dbReference type="ChEBI" id="CHEBI:15377"/>
        <dbReference type="ChEBI" id="CHEBI:15378"/>
        <dbReference type="ChEBI" id="CHEBI:29985"/>
        <dbReference type="ChEBI" id="CHEBI:30616"/>
        <dbReference type="ChEBI" id="CHEBI:43474"/>
        <dbReference type="ChEBI" id="CHEBI:58359"/>
        <dbReference type="ChEBI" id="CHEBI:78515"/>
        <dbReference type="ChEBI" id="CHEBI:78516"/>
        <dbReference type="ChEBI" id="CHEBI:456216"/>
    </reaction>
</comment>
<feature type="domain" description="Asn/Gln amidotransferase" evidence="10">
    <location>
        <begin position="326"/>
        <end position="467"/>
    </location>
</feature>
<dbReference type="SMART" id="SM00845">
    <property type="entry name" value="GatB_Yqey"/>
    <property type="match status" value="1"/>
</dbReference>
<dbReference type="FunFam" id="1.10.10.410:FF:000001">
    <property type="entry name" value="Aspartyl/glutamyl-tRNA(Asn/Gln) amidotransferase subunit B"/>
    <property type="match status" value="1"/>
</dbReference>
<dbReference type="PANTHER" id="PTHR11659">
    <property type="entry name" value="GLUTAMYL-TRNA GLN AMIDOTRANSFERASE SUBUNIT B MITOCHONDRIAL AND PROKARYOTIC PET112-RELATED"/>
    <property type="match status" value="1"/>
</dbReference>
<evidence type="ECO:0000259" key="10">
    <source>
        <dbReference type="SMART" id="SM00845"/>
    </source>
</evidence>
<dbReference type="SUPFAM" id="SSF89095">
    <property type="entry name" value="GatB/YqeY motif"/>
    <property type="match status" value="1"/>
</dbReference>
<gene>
    <name evidence="11" type="ORF">COS53_00025</name>
</gene>
<dbReference type="Pfam" id="PF02934">
    <property type="entry name" value="GatB_N"/>
    <property type="match status" value="1"/>
</dbReference>
<dbReference type="SUPFAM" id="SSF55931">
    <property type="entry name" value="Glutamine synthetase/guanido kinase"/>
    <property type="match status" value="1"/>
</dbReference>
<proteinExistence type="inferred from homology"/>
<comment type="similarity">
    <text evidence="1">Belongs to the GatB/GatE family. GatB subfamily.</text>
</comment>
<dbReference type="EMBL" id="PEVB01000002">
    <property type="protein sequence ID" value="PIV07881.1"/>
    <property type="molecule type" value="Genomic_DNA"/>
</dbReference>
<dbReference type="PROSITE" id="PS01234">
    <property type="entry name" value="GATB"/>
    <property type="match status" value="1"/>
</dbReference>
<dbReference type="PANTHER" id="PTHR11659:SF0">
    <property type="entry name" value="GLUTAMYL-TRNA(GLN) AMIDOTRANSFERASE SUBUNIT B, MITOCHONDRIAL"/>
    <property type="match status" value="1"/>
</dbReference>
<evidence type="ECO:0000256" key="7">
    <source>
        <dbReference type="ARBA" id="ARBA00024799"/>
    </source>
</evidence>
<comment type="catalytic activity">
    <reaction evidence="9">
        <text>L-glutamyl-tRNA(Gln) + L-glutamine + ATP + H2O = L-glutaminyl-tRNA(Gln) + L-glutamate + ADP + phosphate + H(+)</text>
        <dbReference type="Rhea" id="RHEA:17521"/>
        <dbReference type="Rhea" id="RHEA-COMP:9681"/>
        <dbReference type="Rhea" id="RHEA-COMP:9684"/>
        <dbReference type="ChEBI" id="CHEBI:15377"/>
        <dbReference type="ChEBI" id="CHEBI:15378"/>
        <dbReference type="ChEBI" id="CHEBI:29985"/>
        <dbReference type="ChEBI" id="CHEBI:30616"/>
        <dbReference type="ChEBI" id="CHEBI:43474"/>
        <dbReference type="ChEBI" id="CHEBI:58359"/>
        <dbReference type="ChEBI" id="CHEBI:78520"/>
        <dbReference type="ChEBI" id="CHEBI:78521"/>
        <dbReference type="ChEBI" id="CHEBI:456216"/>
    </reaction>
</comment>
<keyword evidence="11" id="KW-0808">Transferase</keyword>
<sequence length="468" mass="52537">IIFMVITPIIGLEVHIELKTKSKMFCGCDATHFHVKPNTHTCPVCLGLPGALPVPNKTACEWCIKLGLALGCTINEETFFERKNYFYPDLAKGYQITQLQKPFAVNGKITIDGHVIRVNRAHMEEDTGKSIHLNGETLLDFNRSGVPLVEIVSEPDITLPEEAKKYLLKVQQIIRYLGISDADIEKGSMRCEPTINLEIDGQFTPLVEIKNIASLTGVMTAIQYEIDRQTEQYSQDKITKNSTNKTTRGWDADKNQTFLQRNKEGSADYRYFPEPDIPPIIFTKDQIDKIKNTIPEMPDAKITKYKSLNLSDYDANLLSENQIFSSIFDKVLSKSSDPKFAKFIANLLIGPLKTIEIDINKINPIFFKNLFDKKSELSSTAIKQLILDSYNSSVDPLVLAKKQNLFQVSDTGTIEEIAKKVLADNPKAVADYQKNPLSIGFLVGKVMQESKGSANPILAKEILEKLLK</sequence>
<dbReference type="NCBIfam" id="TIGR00133">
    <property type="entry name" value="gatB"/>
    <property type="match status" value="1"/>
</dbReference>
<dbReference type="GO" id="GO:0006412">
    <property type="term" value="P:translation"/>
    <property type="evidence" value="ECO:0007669"/>
    <property type="project" value="UniProtKB-KW"/>
</dbReference>
<evidence type="ECO:0000256" key="5">
    <source>
        <dbReference type="ARBA" id="ARBA00022840"/>
    </source>
</evidence>
<dbReference type="NCBIfam" id="NF004014">
    <property type="entry name" value="PRK05477.1-4"/>
    <property type="match status" value="1"/>
</dbReference>
<dbReference type="InterPro" id="IPR018027">
    <property type="entry name" value="Asn/Gln_amidotransferase"/>
</dbReference>
<dbReference type="Proteomes" id="UP000229191">
    <property type="component" value="Unassembled WGS sequence"/>
</dbReference>
<dbReference type="InterPro" id="IPR006075">
    <property type="entry name" value="Asn/Gln-tRNA_Trfase_suB/E_cat"/>
</dbReference>
<name>A0A2M7BQW5_9BACT</name>
<dbReference type="InterPro" id="IPR004413">
    <property type="entry name" value="GatB"/>
</dbReference>
<keyword evidence="3" id="KW-0436">Ligase</keyword>
<dbReference type="NCBIfam" id="NF004012">
    <property type="entry name" value="PRK05477.1-2"/>
    <property type="match status" value="1"/>
</dbReference>
<dbReference type="AlphaFoldDB" id="A0A2M7BQW5"/>
<comment type="caution">
    <text evidence="11">The sequence shown here is derived from an EMBL/GenBank/DDBJ whole genome shotgun (WGS) entry which is preliminary data.</text>
</comment>
<keyword evidence="4" id="KW-0547">Nucleotide-binding</keyword>
<evidence type="ECO:0000256" key="3">
    <source>
        <dbReference type="ARBA" id="ARBA00022598"/>
    </source>
</evidence>
<evidence type="ECO:0000313" key="11">
    <source>
        <dbReference type="EMBL" id="PIV07881.1"/>
    </source>
</evidence>
<dbReference type="InterPro" id="IPR017959">
    <property type="entry name" value="Asn/Gln-tRNA_amidoTrfase_suB/E"/>
</dbReference>
<comment type="subunit">
    <text evidence="2">Heterotrimer of A, B and C subunits.</text>
</comment>
<dbReference type="InterPro" id="IPR003789">
    <property type="entry name" value="Asn/Gln_tRNA_amidoTrase-B-like"/>
</dbReference>
<dbReference type="InterPro" id="IPR023168">
    <property type="entry name" value="GatB_Yqey_C_2"/>
</dbReference>
<accession>A0A2M7BQW5</accession>
<comment type="function">
    <text evidence="7">Allows the formation of correctly charged Asn-tRNA(Asn) or Gln-tRNA(Gln) through the transamidation of misacylated Asp-tRNA(Asn) or Glu-tRNA(Gln) in organisms which lack either or both of asparaginyl-tRNA or glutaminyl-tRNA synthetases. The reaction takes place in the presence of glutamine and ATP through an activated phospho-Asp-tRNA(Asn) or phospho-Glu-tRNA(Gln).</text>
</comment>
<feature type="non-terminal residue" evidence="11">
    <location>
        <position position="1"/>
    </location>
</feature>
<evidence type="ECO:0000256" key="9">
    <source>
        <dbReference type="ARBA" id="ARBA00047913"/>
    </source>
</evidence>
<dbReference type="GO" id="GO:0050567">
    <property type="term" value="F:glutaminyl-tRNA synthase (glutamine-hydrolyzing) activity"/>
    <property type="evidence" value="ECO:0007669"/>
    <property type="project" value="TreeGrafter"/>
</dbReference>
<evidence type="ECO:0000256" key="2">
    <source>
        <dbReference type="ARBA" id="ARBA00011123"/>
    </source>
</evidence>
<keyword evidence="6" id="KW-0648">Protein biosynthesis</keyword>
<dbReference type="Gene3D" id="1.10.10.410">
    <property type="match status" value="1"/>
</dbReference>
<dbReference type="Pfam" id="PF02637">
    <property type="entry name" value="GatB_Yqey"/>
    <property type="match status" value="1"/>
</dbReference>
<keyword evidence="5" id="KW-0067">ATP-binding</keyword>
<dbReference type="InterPro" id="IPR014746">
    <property type="entry name" value="Gln_synth/guanido_kin_cat_dom"/>
</dbReference>
<dbReference type="GO" id="GO:0070681">
    <property type="term" value="P:glutaminyl-tRNAGln biosynthesis via transamidation"/>
    <property type="evidence" value="ECO:0007669"/>
    <property type="project" value="TreeGrafter"/>
</dbReference>
<reference evidence="12" key="1">
    <citation type="submission" date="2017-09" db="EMBL/GenBank/DDBJ databases">
        <title>Depth-based differentiation of microbial function through sediment-hosted aquifers and enrichment of novel symbionts in the deep terrestrial subsurface.</title>
        <authorList>
            <person name="Probst A.J."/>
            <person name="Ladd B."/>
            <person name="Jarett J.K."/>
            <person name="Geller-Mcgrath D.E."/>
            <person name="Sieber C.M.K."/>
            <person name="Emerson J.B."/>
            <person name="Anantharaman K."/>
            <person name="Thomas B.C."/>
            <person name="Malmstrom R."/>
            <person name="Stieglmeier M."/>
            <person name="Klingl A."/>
            <person name="Woyke T."/>
            <person name="Ryan C.M."/>
            <person name="Banfield J.F."/>
        </authorList>
    </citation>
    <scope>NUCLEOTIDE SEQUENCE [LARGE SCALE GENOMIC DNA]</scope>
</reference>
<dbReference type="InterPro" id="IPR017958">
    <property type="entry name" value="Gln-tRNA_amidoTrfase_suB_CS"/>
</dbReference>
<evidence type="ECO:0000256" key="4">
    <source>
        <dbReference type="ARBA" id="ARBA00022741"/>
    </source>
</evidence>
<dbReference type="GO" id="GO:0005524">
    <property type="term" value="F:ATP binding"/>
    <property type="evidence" value="ECO:0007669"/>
    <property type="project" value="UniProtKB-KW"/>
</dbReference>
<dbReference type="HAMAP" id="MF_00121">
    <property type="entry name" value="GatB"/>
    <property type="match status" value="1"/>
</dbReference>
<dbReference type="GO" id="GO:0016740">
    <property type="term" value="F:transferase activity"/>
    <property type="evidence" value="ECO:0007669"/>
    <property type="project" value="UniProtKB-KW"/>
</dbReference>